<organism evidence="2 3">
    <name type="scientific">Volucribacter amazonae</name>
    <dbReference type="NCBI Taxonomy" id="256731"/>
    <lineage>
        <taxon>Bacteria</taxon>
        <taxon>Pseudomonadati</taxon>
        <taxon>Pseudomonadota</taxon>
        <taxon>Gammaproteobacteria</taxon>
        <taxon>Pasteurellales</taxon>
        <taxon>Pasteurellaceae</taxon>
        <taxon>Volucribacter</taxon>
    </lineage>
</organism>
<accession>A0A9X4PD65</accession>
<dbReference type="Gene3D" id="1.10.260.40">
    <property type="entry name" value="lambda repressor-like DNA-binding domains"/>
    <property type="match status" value="1"/>
</dbReference>
<dbReference type="SUPFAM" id="SSF47413">
    <property type="entry name" value="lambda repressor-like DNA-binding domains"/>
    <property type="match status" value="1"/>
</dbReference>
<gene>
    <name evidence="2" type="ORF">A6A20_07140</name>
</gene>
<sequence>MNISDRLKALLDAQSLTIKAFSELTEIPYRSVQNYLREERDPNAEALNKICEKMNVNLNWLITGNGEMFINKIDNSTLTSKELELIEKVRSTTDLGQKIIHQTATMVSEELK</sequence>
<dbReference type="RefSeq" id="WP_066113649.1">
    <property type="nucleotide sequence ID" value="NZ_LWID01000001.1"/>
</dbReference>
<dbReference type="Proteomes" id="UP001155500">
    <property type="component" value="Unassembled WGS sequence"/>
</dbReference>
<keyword evidence="3" id="KW-1185">Reference proteome</keyword>
<feature type="domain" description="HTH cro/C1-type" evidence="1">
    <location>
        <begin position="7"/>
        <end position="61"/>
    </location>
</feature>
<dbReference type="GO" id="GO:0003677">
    <property type="term" value="F:DNA binding"/>
    <property type="evidence" value="ECO:0007669"/>
    <property type="project" value="UniProtKB-KW"/>
</dbReference>
<evidence type="ECO:0000259" key="1">
    <source>
        <dbReference type="PROSITE" id="PS50943"/>
    </source>
</evidence>
<protein>
    <submittedName>
        <fullName evidence="2">DNA-binding protein</fullName>
    </submittedName>
</protein>
<comment type="caution">
    <text evidence="2">The sequence shown here is derived from an EMBL/GenBank/DDBJ whole genome shotgun (WGS) entry which is preliminary data.</text>
</comment>
<name>A0A9X4PD65_9PAST</name>
<evidence type="ECO:0000313" key="3">
    <source>
        <dbReference type="Proteomes" id="UP001155500"/>
    </source>
</evidence>
<keyword evidence="2" id="KW-0238">DNA-binding</keyword>
<proteinExistence type="predicted"/>
<dbReference type="InterPro" id="IPR010982">
    <property type="entry name" value="Lambda_DNA-bd_dom_sf"/>
</dbReference>
<dbReference type="InterPro" id="IPR001387">
    <property type="entry name" value="Cro/C1-type_HTH"/>
</dbReference>
<reference evidence="2" key="1">
    <citation type="submission" date="2016-03" db="EMBL/GenBank/DDBJ databases">
        <title>Co-evolution between Pasteurellaceae and their hosts.</title>
        <authorList>
            <person name="Hansen M.J."/>
            <person name="Bojesen A.M."/>
            <person name="Planet P."/>
        </authorList>
    </citation>
    <scope>NUCLEOTIDE SEQUENCE</scope>
    <source>
        <strain evidence="2">146/S8/89</strain>
    </source>
</reference>
<dbReference type="Pfam" id="PF12844">
    <property type="entry name" value="HTH_19"/>
    <property type="match status" value="1"/>
</dbReference>
<evidence type="ECO:0000313" key="2">
    <source>
        <dbReference type="EMBL" id="MDG6895396.1"/>
    </source>
</evidence>
<dbReference type="SMART" id="SM00530">
    <property type="entry name" value="HTH_XRE"/>
    <property type="match status" value="1"/>
</dbReference>
<dbReference type="PROSITE" id="PS50943">
    <property type="entry name" value="HTH_CROC1"/>
    <property type="match status" value="1"/>
</dbReference>
<dbReference type="EMBL" id="LWID01000001">
    <property type="protein sequence ID" value="MDG6895396.1"/>
    <property type="molecule type" value="Genomic_DNA"/>
</dbReference>
<dbReference type="AlphaFoldDB" id="A0A9X4PD65"/>